<feature type="region of interest" description="Disordered" evidence="1">
    <location>
        <begin position="208"/>
        <end position="245"/>
    </location>
</feature>
<dbReference type="Proteomes" id="UP001066276">
    <property type="component" value="Chromosome 3_1"/>
</dbReference>
<protein>
    <submittedName>
        <fullName evidence="2">Uncharacterized protein</fullName>
    </submittedName>
</protein>
<proteinExistence type="predicted"/>
<gene>
    <name evidence="2" type="ORF">NDU88_002576</name>
</gene>
<evidence type="ECO:0000313" key="3">
    <source>
        <dbReference type="Proteomes" id="UP001066276"/>
    </source>
</evidence>
<evidence type="ECO:0000313" key="2">
    <source>
        <dbReference type="EMBL" id="KAJ1185789.1"/>
    </source>
</evidence>
<dbReference type="AlphaFoldDB" id="A0AAV7UBM2"/>
<feature type="compositionally biased region" description="Basic and acidic residues" evidence="1">
    <location>
        <begin position="236"/>
        <end position="245"/>
    </location>
</feature>
<organism evidence="2 3">
    <name type="scientific">Pleurodeles waltl</name>
    <name type="common">Iberian ribbed newt</name>
    <dbReference type="NCBI Taxonomy" id="8319"/>
    <lineage>
        <taxon>Eukaryota</taxon>
        <taxon>Metazoa</taxon>
        <taxon>Chordata</taxon>
        <taxon>Craniata</taxon>
        <taxon>Vertebrata</taxon>
        <taxon>Euteleostomi</taxon>
        <taxon>Amphibia</taxon>
        <taxon>Batrachia</taxon>
        <taxon>Caudata</taxon>
        <taxon>Salamandroidea</taxon>
        <taxon>Salamandridae</taxon>
        <taxon>Pleurodelinae</taxon>
        <taxon>Pleurodeles</taxon>
    </lineage>
</organism>
<name>A0AAV7UBM2_PLEWA</name>
<feature type="compositionally biased region" description="Low complexity" evidence="1">
    <location>
        <begin position="209"/>
        <end position="218"/>
    </location>
</feature>
<accession>A0AAV7UBM2</accession>
<evidence type="ECO:0000256" key="1">
    <source>
        <dbReference type="SAM" id="MobiDB-lite"/>
    </source>
</evidence>
<keyword evidence="3" id="KW-1185">Reference proteome</keyword>
<reference evidence="2" key="1">
    <citation type="journal article" date="2022" name="bioRxiv">
        <title>Sequencing and chromosome-scale assembly of the giantPleurodeles waltlgenome.</title>
        <authorList>
            <person name="Brown T."/>
            <person name="Elewa A."/>
            <person name="Iarovenko S."/>
            <person name="Subramanian E."/>
            <person name="Araus A.J."/>
            <person name="Petzold A."/>
            <person name="Susuki M."/>
            <person name="Suzuki K.-i.T."/>
            <person name="Hayashi T."/>
            <person name="Toyoda A."/>
            <person name="Oliveira C."/>
            <person name="Osipova E."/>
            <person name="Leigh N.D."/>
            <person name="Simon A."/>
            <person name="Yun M.H."/>
        </authorList>
    </citation>
    <scope>NUCLEOTIDE SEQUENCE</scope>
    <source>
        <strain evidence="2">20211129_DDA</strain>
        <tissue evidence="2">Liver</tissue>
    </source>
</reference>
<comment type="caution">
    <text evidence="2">The sequence shown here is derived from an EMBL/GenBank/DDBJ whole genome shotgun (WGS) entry which is preliminary data.</text>
</comment>
<dbReference type="EMBL" id="JANPWB010000005">
    <property type="protein sequence ID" value="KAJ1185789.1"/>
    <property type="molecule type" value="Genomic_DNA"/>
</dbReference>
<sequence>MPLSCQSLLRMTSQPPSLLFFIDLMKQRARGASSNSVEHLENQTSVLQAEIPMQGTCREEEVVGMADEGQEQVHTPSRVTGSLGSITAPHIVPSQQASKHRPCSESGFCPSVETDVNVYCGNQPRPQENCSVVPTNVPVTLAEDMPMKRGRIKDLEERGTRALREQTCHRRQLLKHLTAVQMQLDLELCRHLSRIATVLEVWQAAQVAPTTTNPPSTSALNQDSEPDNNDAPDCCTNDHMDQLSP</sequence>